<dbReference type="Gene3D" id="1.50.10.20">
    <property type="match status" value="2"/>
</dbReference>
<gene>
    <name evidence="1" type="ORF">KUL25_21135</name>
</gene>
<keyword evidence="2" id="KW-1185">Reference proteome</keyword>
<organism evidence="1">
    <name type="scientific">Gymnodinialimonas phycosphaerae</name>
    <dbReference type="NCBI Taxonomy" id="2841589"/>
    <lineage>
        <taxon>Bacteria</taxon>
        <taxon>Pseudomonadati</taxon>
        <taxon>Pseudomonadota</taxon>
        <taxon>Alphaproteobacteria</taxon>
        <taxon>Rhodobacterales</taxon>
        <taxon>Paracoccaceae</taxon>
        <taxon>Gymnodinialimonas</taxon>
    </lineage>
</organism>
<dbReference type="AlphaFoldDB" id="A0A975TUE3"/>
<dbReference type="RefSeq" id="WP_257894717.1">
    <property type="nucleotide sequence ID" value="NZ_JAIMBW010000001.1"/>
</dbReference>
<sequence length="690" mass="74911">MQQSLSTVFSVLAPVTGKSFPASVIADAQRIADVMPPVAKGGFEFDLLAPLTSVDVLQCFDVEGGGMRALATYLPTSRIAPGRALSCLEGLADTLSPTAQGWRAKTASVWLEVDAHTFTPDCWQPSVFLEFHKDARLCQQDLIDALGALSLVDLDAKVQVLRTIMANLEGDAHVSHLGAMLSRDDTPLRINIKRLTRGSFEGLLRALGLRVSSAPIATIIDDAYRTTLCLDVTDRPLPRVGAEFRFSAFPARERGWKSLTERAASRPLAPDSWNAMESWQAELAPHDMAGIWPDTMILADLAGGDDNGNGNGNGDYLALEAIPSHIKVTVQGDRLVSAKGYVGFQPTWRRFGASRDPARHLAPKAAVVSRAHDQDDALRDAMNRGLRFLLKERCQNGLWRDFDFAQRYSDEWVTGYVGTQVAAVGSPEALQAARGAWDQLRHRRPPGAGWGYQQSTPPDADSTAWALTLARDLGQDTSDHVSRGYSFLEAHRGDNGGFKTYSDAELARLGHSLPDTQAHRAWRFEQIELTASAARAGLDVAVTDLLRVQQADGSWAGSWMETSEYATGLATEALCGQDRLDAGDAIDRAIHWAARHLPAQHNSFKLAWLLRILASGPRADAAAHDLDAAIERLLQTQQANGSWPPGCNMMVPLPSGSNDQTRIESYLDCHGTFTTSTVVGTLALLVSEGC</sequence>
<dbReference type="InterPro" id="IPR008930">
    <property type="entry name" value="Terpenoid_cyclase/PrenylTrfase"/>
</dbReference>
<proteinExistence type="predicted"/>
<protein>
    <recommendedName>
        <fullName evidence="3">Squalene cyclase C-terminal domain-containing protein</fullName>
    </recommendedName>
</protein>
<evidence type="ECO:0008006" key="3">
    <source>
        <dbReference type="Google" id="ProtNLM"/>
    </source>
</evidence>
<evidence type="ECO:0000313" key="1">
    <source>
        <dbReference type="EMBL" id="QXL87869.1"/>
    </source>
</evidence>
<accession>A0A975TUE3</accession>
<reference evidence="1 2" key="1">
    <citation type="submission" date="2021-07" db="EMBL/GenBank/DDBJ databases">
        <title>Karlodiniumbacter phycospheric gen. nov., sp. nov., a phycosphere bacterium isolated from karlodinium veneficum.</title>
        <authorList>
            <person name="Peng Y."/>
            <person name="Jiang L."/>
            <person name="Lee J."/>
        </authorList>
    </citation>
    <scope>NUCLEOTIDE SEQUENCE</scope>
    <source>
        <strain evidence="1 2">N5</strain>
    </source>
</reference>
<dbReference type="Proteomes" id="UP000693972">
    <property type="component" value="Unassembled WGS sequence"/>
</dbReference>
<dbReference type="EMBL" id="CP078073">
    <property type="protein sequence ID" value="QXL87869.1"/>
    <property type="molecule type" value="Genomic_DNA"/>
</dbReference>
<evidence type="ECO:0000313" key="2">
    <source>
        <dbReference type="Proteomes" id="UP000693972"/>
    </source>
</evidence>
<name>A0A975TUE3_9RHOB</name>
<dbReference type="SUPFAM" id="SSF48239">
    <property type="entry name" value="Terpenoid cyclases/Protein prenyltransferases"/>
    <property type="match status" value="1"/>
</dbReference>
<dbReference type="EMBL" id="JAIMBW010000001">
    <property type="protein sequence ID" value="MBY4895274.1"/>
    <property type="molecule type" value="Genomic_DNA"/>
</dbReference>